<dbReference type="InterPro" id="IPR036875">
    <property type="entry name" value="Znf_CCHC_sf"/>
</dbReference>
<feature type="compositionally biased region" description="Acidic residues" evidence="2">
    <location>
        <begin position="107"/>
        <end position="163"/>
    </location>
</feature>
<keyword evidence="4" id="KW-0808">Transferase</keyword>
<organism evidence="4 5">
    <name type="scientific">Tanacetum coccineum</name>
    <dbReference type="NCBI Taxonomy" id="301880"/>
    <lineage>
        <taxon>Eukaryota</taxon>
        <taxon>Viridiplantae</taxon>
        <taxon>Streptophyta</taxon>
        <taxon>Embryophyta</taxon>
        <taxon>Tracheophyta</taxon>
        <taxon>Spermatophyta</taxon>
        <taxon>Magnoliopsida</taxon>
        <taxon>eudicotyledons</taxon>
        <taxon>Gunneridae</taxon>
        <taxon>Pentapetalae</taxon>
        <taxon>asterids</taxon>
        <taxon>campanulids</taxon>
        <taxon>Asterales</taxon>
        <taxon>Asteraceae</taxon>
        <taxon>Asteroideae</taxon>
        <taxon>Anthemideae</taxon>
        <taxon>Anthemidinae</taxon>
        <taxon>Tanacetum</taxon>
    </lineage>
</organism>
<dbReference type="GO" id="GO:0003964">
    <property type="term" value="F:RNA-directed DNA polymerase activity"/>
    <property type="evidence" value="ECO:0007669"/>
    <property type="project" value="UniProtKB-KW"/>
</dbReference>
<keyword evidence="1" id="KW-0863">Zinc-finger</keyword>
<feature type="compositionally biased region" description="Acidic residues" evidence="2">
    <location>
        <begin position="185"/>
        <end position="194"/>
    </location>
</feature>
<keyword evidence="4" id="KW-0695">RNA-directed DNA polymerase</keyword>
<proteinExistence type="predicted"/>
<keyword evidence="4" id="KW-0548">Nucleotidyltransferase</keyword>
<sequence length="907" mass="99036">MSDSDESGVTYTEVSSPFEGLSDIGSPRADDHEYLELPWMPEDPYVEAALQAPPSPDYVPGPEEPEQAPPSPDYVPGPEHADDEIVAEDQPYAEDASPTAQSPDYVPESDPEADPEEDDDEDPEEDPVDYPADGGDDGDDEEGSSEDDEDDDMDIEADDEEEEHPAPADSVVVALPAADQAPSAEETEPFETDESAATPPPHPAYHVTARISIPAPVPTLVWSDAEVARLLAISTPPSSSPTSPQSSPLPQIPFPPLPLIPSPLLPLSPPSPVLSPTPPPSPIRLLGNLAAMIRLGAEAASTSYSLPLPTTPSTLSTNQCTIIMGYQPTLALIIPTSSSPFVGESSSAAARPARGPRADYGFVATMDREIRCDPEREVRYGITDSWDEIVETLQGAPVSTDTELGRHMTTFETRVRQDTDEIYTRLDDEQKARLSREAWMAIMGSEYLARGEVMSLRTTVLGIGDHTTGTGDHTTGTGDTTTGTGYRTTGTKMALKQATRSIPVTTTPAPTTTTTTSVTNAQLQTMIDQGVTGTLAARDANWNCDDSHTSGTGGRRTERVELALLCVWMFPEESDKIERYVGRLPDMIHGNIIASKLKTMQEVVEMATKLMDKKVNIIAKRQPENKRKFENTSQNNQNQQQQNKRQNTGRAYTAGTGEKKPYGGSKPLCAKCNYHHDSPCAPKCHKCNKVGRFARDCRSAGNANNANNQRGTGLGQKPTCFECEVQGHFKRECPKLKNNKNHGNQVGNDRAPAKVYAVGHAGTNPDSNVVTGTFLLNNRYASILFNIGADRSFVSTAFSSQMDITPSTLDHYYDVELATEINWVKQLSLRVMQNKSPNLTHSTIKLMPVELGYFARYNWMGHEARLHIISYSKTQEYMLKGCLVFLAHVTTKEVEDKSEKKRLEDVP</sequence>
<dbReference type="Gene3D" id="4.10.60.10">
    <property type="entry name" value="Zinc finger, CCHC-type"/>
    <property type="match status" value="1"/>
</dbReference>
<feature type="compositionally biased region" description="Basic and acidic residues" evidence="2">
    <location>
        <begin position="621"/>
        <end position="630"/>
    </location>
</feature>
<dbReference type="SUPFAM" id="SSF57756">
    <property type="entry name" value="Retrovirus zinc finger-like domains"/>
    <property type="match status" value="1"/>
</dbReference>
<keyword evidence="1" id="KW-0862">Zinc</keyword>
<gene>
    <name evidence="4" type="ORF">Tco_1030385</name>
</gene>
<dbReference type="EMBL" id="BQNB010018139">
    <property type="protein sequence ID" value="GJT71099.1"/>
    <property type="molecule type" value="Genomic_DNA"/>
</dbReference>
<feature type="region of interest" description="Disordered" evidence="2">
    <location>
        <begin position="234"/>
        <end position="254"/>
    </location>
</feature>
<evidence type="ECO:0000256" key="1">
    <source>
        <dbReference type="PROSITE-ProRule" id="PRU00047"/>
    </source>
</evidence>
<name>A0ABQ5G6Q9_9ASTR</name>
<accession>A0ABQ5G6Q9</accession>
<feature type="compositionally biased region" description="Low complexity" evidence="2">
    <location>
        <begin position="234"/>
        <end position="249"/>
    </location>
</feature>
<evidence type="ECO:0000313" key="5">
    <source>
        <dbReference type="Proteomes" id="UP001151760"/>
    </source>
</evidence>
<dbReference type="PROSITE" id="PS50158">
    <property type="entry name" value="ZF_CCHC"/>
    <property type="match status" value="1"/>
</dbReference>
<evidence type="ECO:0000313" key="4">
    <source>
        <dbReference type="EMBL" id="GJT71099.1"/>
    </source>
</evidence>
<keyword evidence="1" id="KW-0479">Metal-binding</keyword>
<keyword evidence="5" id="KW-1185">Reference proteome</keyword>
<reference evidence="4" key="2">
    <citation type="submission" date="2022-01" db="EMBL/GenBank/DDBJ databases">
        <authorList>
            <person name="Yamashiro T."/>
            <person name="Shiraishi A."/>
            <person name="Satake H."/>
            <person name="Nakayama K."/>
        </authorList>
    </citation>
    <scope>NUCLEOTIDE SEQUENCE</scope>
</reference>
<feature type="region of interest" description="Disordered" evidence="2">
    <location>
        <begin position="467"/>
        <end position="486"/>
    </location>
</feature>
<dbReference type="Proteomes" id="UP001151760">
    <property type="component" value="Unassembled WGS sequence"/>
</dbReference>
<dbReference type="Pfam" id="PF08284">
    <property type="entry name" value="RVP_2"/>
    <property type="match status" value="1"/>
</dbReference>
<feature type="domain" description="CCHC-type" evidence="3">
    <location>
        <begin position="720"/>
        <end position="735"/>
    </location>
</feature>
<dbReference type="SMART" id="SM00343">
    <property type="entry name" value="ZnF_C2HC"/>
    <property type="match status" value="2"/>
</dbReference>
<dbReference type="InterPro" id="IPR001878">
    <property type="entry name" value="Znf_CCHC"/>
</dbReference>
<feature type="region of interest" description="Disordered" evidence="2">
    <location>
        <begin position="1"/>
        <end position="203"/>
    </location>
</feature>
<protein>
    <submittedName>
        <fullName evidence="4">Reverse transcriptase domain-containing protein</fullName>
    </submittedName>
</protein>
<evidence type="ECO:0000259" key="3">
    <source>
        <dbReference type="PROSITE" id="PS50158"/>
    </source>
</evidence>
<comment type="caution">
    <text evidence="4">The sequence shown here is derived from an EMBL/GenBank/DDBJ whole genome shotgun (WGS) entry which is preliminary data.</text>
</comment>
<dbReference type="Pfam" id="PF00098">
    <property type="entry name" value="zf-CCHC"/>
    <property type="match status" value="1"/>
</dbReference>
<evidence type="ECO:0000256" key="2">
    <source>
        <dbReference type="SAM" id="MobiDB-lite"/>
    </source>
</evidence>
<feature type="compositionally biased region" description="Low complexity" evidence="2">
    <location>
        <begin position="634"/>
        <end position="646"/>
    </location>
</feature>
<reference evidence="4" key="1">
    <citation type="journal article" date="2022" name="Int. J. Mol. Sci.">
        <title>Draft Genome of Tanacetum Coccineum: Genomic Comparison of Closely Related Tanacetum-Family Plants.</title>
        <authorList>
            <person name="Yamashiro T."/>
            <person name="Shiraishi A."/>
            <person name="Nakayama K."/>
            <person name="Satake H."/>
        </authorList>
    </citation>
    <scope>NUCLEOTIDE SEQUENCE</scope>
</reference>
<feature type="region of interest" description="Disordered" evidence="2">
    <location>
        <begin position="621"/>
        <end position="659"/>
    </location>
</feature>